<evidence type="ECO:0000313" key="2">
    <source>
        <dbReference type="EMBL" id="GIY95918.1"/>
    </source>
</evidence>
<evidence type="ECO:0000256" key="1">
    <source>
        <dbReference type="SAM" id="MobiDB-lite"/>
    </source>
</evidence>
<protein>
    <submittedName>
        <fullName evidence="2">Uncharacterized protein</fullName>
    </submittedName>
</protein>
<dbReference type="AlphaFoldDB" id="A0AAV4XNF1"/>
<gene>
    <name evidence="2" type="ORF">CEXT_557181</name>
</gene>
<accession>A0AAV4XNF1</accession>
<organism evidence="2 3">
    <name type="scientific">Caerostris extrusa</name>
    <name type="common">Bark spider</name>
    <name type="synonym">Caerostris bankana</name>
    <dbReference type="NCBI Taxonomy" id="172846"/>
    <lineage>
        <taxon>Eukaryota</taxon>
        <taxon>Metazoa</taxon>
        <taxon>Ecdysozoa</taxon>
        <taxon>Arthropoda</taxon>
        <taxon>Chelicerata</taxon>
        <taxon>Arachnida</taxon>
        <taxon>Araneae</taxon>
        <taxon>Araneomorphae</taxon>
        <taxon>Entelegynae</taxon>
        <taxon>Araneoidea</taxon>
        <taxon>Araneidae</taxon>
        <taxon>Caerostris</taxon>
    </lineage>
</organism>
<keyword evidence="3" id="KW-1185">Reference proteome</keyword>
<sequence>MVERYVKAACEEPVSHCPPSRRQRCSRDTARKSAQKSLRADHTQNQTKSLWTTTGGQVRPPVLAPFKILSFCCTSPSFYYKRKQVSCVVFGGSGSTRSQLRTVF</sequence>
<feature type="region of interest" description="Disordered" evidence="1">
    <location>
        <begin position="14"/>
        <end position="54"/>
    </location>
</feature>
<evidence type="ECO:0000313" key="3">
    <source>
        <dbReference type="Proteomes" id="UP001054945"/>
    </source>
</evidence>
<name>A0AAV4XNF1_CAEEX</name>
<comment type="caution">
    <text evidence="2">The sequence shown here is derived from an EMBL/GenBank/DDBJ whole genome shotgun (WGS) entry which is preliminary data.</text>
</comment>
<proteinExistence type="predicted"/>
<reference evidence="2 3" key="1">
    <citation type="submission" date="2021-06" db="EMBL/GenBank/DDBJ databases">
        <title>Caerostris extrusa draft genome.</title>
        <authorList>
            <person name="Kono N."/>
            <person name="Arakawa K."/>
        </authorList>
    </citation>
    <scope>NUCLEOTIDE SEQUENCE [LARGE SCALE GENOMIC DNA]</scope>
</reference>
<dbReference type="Proteomes" id="UP001054945">
    <property type="component" value="Unassembled WGS sequence"/>
</dbReference>
<dbReference type="EMBL" id="BPLR01017979">
    <property type="protein sequence ID" value="GIY95918.1"/>
    <property type="molecule type" value="Genomic_DNA"/>
</dbReference>
<feature type="compositionally biased region" description="Polar residues" evidence="1">
    <location>
        <begin position="43"/>
        <end position="54"/>
    </location>
</feature>